<evidence type="ECO:0000313" key="4">
    <source>
        <dbReference type="Proteomes" id="UP001210809"/>
    </source>
</evidence>
<evidence type="ECO:0000256" key="2">
    <source>
        <dbReference type="SAM" id="MobiDB-lite"/>
    </source>
</evidence>
<dbReference type="Pfam" id="PF06152">
    <property type="entry name" value="Phage_min_cap2"/>
    <property type="match status" value="1"/>
</dbReference>
<dbReference type="EMBL" id="JAQLXW010000001">
    <property type="protein sequence ID" value="MDB8002600.1"/>
    <property type="molecule type" value="Genomic_DNA"/>
</dbReference>
<name>A0AAW6CZ08_9FIRM</name>
<accession>A0AAW6CZ08</accession>
<dbReference type="GO" id="GO:0005198">
    <property type="term" value="F:structural molecule activity"/>
    <property type="evidence" value="ECO:0007669"/>
    <property type="project" value="InterPro"/>
</dbReference>
<evidence type="ECO:0000256" key="1">
    <source>
        <dbReference type="SAM" id="Coils"/>
    </source>
</evidence>
<comment type="caution">
    <text evidence="3">The sequence shown here is derived from an EMBL/GenBank/DDBJ whole genome shotgun (WGS) entry which is preliminary data.</text>
</comment>
<proteinExistence type="predicted"/>
<feature type="compositionally biased region" description="Basic and acidic residues" evidence="2">
    <location>
        <begin position="388"/>
        <end position="409"/>
    </location>
</feature>
<reference evidence="3" key="1">
    <citation type="submission" date="2023-01" db="EMBL/GenBank/DDBJ databases">
        <title>Human gut microbiome strain richness.</title>
        <authorList>
            <person name="Chen-Liaw A."/>
        </authorList>
    </citation>
    <scope>NUCLEOTIDE SEQUENCE</scope>
    <source>
        <strain evidence="3">1001283st1_G1_1001283B150217_161031</strain>
    </source>
</reference>
<dbReference type="InterPro" id="IPR009319">
    <property type="entry name" value="Phage_A118_VSP1"/>
</dbReference>
<keyword evidence="1" id="KW-0175">Coiled coil</keyword>
<organism evidence="3 4">
    <name type="scientific">[Eubacterium] siraeum</name>
    <dbReference type="NCBI Taxonomy" id="39492"/>
    <lineage>
        <taxon>Bacteria</taxon>
        <taxon>Bacillati</taxon>
        <taxon>Bacillota</taxon>
        <taxon>Clostridia</taxon>
        <taxon>Eubacteriales</taxon>
        <taxon>Oscillospiraceae</taxon>
        <taxon>Oscillospiraceae incertae sedis</taxon>
    </lineage>
</organism>
<gene>
    <name evidence="3" type="ORF">PNE09_00815</name>
</gene>
<dbReference type="AlphaFoldDB" id="A0AAW6CZ08"/>
<protein>
    <recommendedName>
        <fullName evidence="5">Phage minor capsid protein 2</fullName>
    </recommendedName>
</protein>
<feature type="compositionally biased region" description="Acidic residues" evidence="2">
    <location>
        <begin position="497"/>
        <end position="514"/>
    </location>
</feature>
<evidence type="ECO:0008006" key="5">
    <source>
        <dbReference type="Google" id="ProtNLM"/>
    </source>
</evidence>
<feature type="compositionally biased region" description="Polar residues" evidence="2">
    <location>
        <begin position="432"/>
        <end position="448"/>
    </location>
</feature>
<evidence type="ECO:0000313" key="3">
    <source>
        <dbReference type="EMBL" id="MDB8002600.1"/>
    </source>
</evidence>
<dbReference type="Proteomes" id="UP001210809">
    <property type="component" value="Unassembled WGS sequence"/>
</dbReference>
<feature type="coiled-coil region" evidence="1">
    <location>
        <begin position="323"/>
        <end position="377"/>
    </location>
</feature>
<sequence length="715" mass="81648">MLSFRDIARIFEEIELRLIASLKRNLSRHKAEEEKEGFEWSAWQAEKLNNIDNFRKENAQIADEYVDVIDDETRQLMTDQFHEGEHTAEQSVIDVSESGVNVPDVPDVPAQPQPPEAPTAIPDDHFFGVNKPKMDKLMEDVTTLEKTALTAAVRNMDDVYRTTLNKVQLMMGTGSITLNEAIDLATRDFLDKGINCIVYADGRRVNIADYVRMALRTTSTRATLQGAAKRFAELGYDTVLISQYGGCSETCEPYQGKVYIDDVFTIWNGERSGDFGKSNYCDKWFMLLSVAIRGGLFHPNCRHTMGQYIEGLTKIPQPIPAEKIRKQRELEEKQRAMERKIRALKRKVEGTQDEKKVKEYKRKLREEQGKLREFIKEHDDVLRRDYSREKIYSGEGEPKQTAPRTEEAPVKATDGESNNPVPTDKEPYVSKPDNNVSEPENNENTMNFVQPEPIKPVQSNEDTDNAPTAAMTDEADETAETTENVQETVKQPVEATADSEEDVQNFTDDTVDNSDESDIIEEDNIDHFIGDNNTEPYKYEYSFEPKVTAEVREAFNEEYQKAVEMYGEIDTVSGVNVLTVVSKDEGLYNDNSQRISLRHAEKKNGLKIMASVAQEKYKAGKWSTGHPRHAMRHEIDHAIQLHHWLYDKDWNDKRLKISLIFKKAFLNEDGFSMPSSYICDDIDEFISECVAASYLNPKKQSKTIKTVYRIITGGV</sequence>
<feature type="region of interest" description="Disordered" evidence="2">
    <location>
        <begin position="388"/>
        <end position="514"/>
    </location>
</feature>